<evidence type="ECO:0000256" key="1">
    <source>
        <dbReference type="SAM" id="MobiDB-lite"/>
    </source>
</evidence>
<dbReference type="EMBL" id="LWDF02000032">
    <property type="protein sequence ID" value="KAE8259575.1"/>
    <property type="molecule type" value="Genomic_DNA"/>
</dbReference>
<feature type="region of interest" description="Disordered" evidence="1">
    <location>
        <begin position="291"/>
        <end position="323"/>
    </location>
</feature>
<feature type="compositionally biased region" description="Low complexity" evidence="1">
    <location>
        <begin position="183"/>
        <end position="199"/>
    </location>
</feature>
<dbReference type="AlphaFoldDB" id="A0A8T8TGE8"/>
<accession>A0A8T8TGE8</accession>
<feature type="region of interest" description="Disordered" evidence="1">
    <location>
        <begin position="50"/>
        <end position="130"/>
    </location>
</feature>
<feature type="compositionally biased region" description="Basic and acidic residues" evidence="1">
    <location>
        <begin position="98"/>
        <end position="117"/>
    </location>
</feature>
<reference evidence="2" key="2">
    <citation type="journal article" date="2019" name="IMA Fungus">
        <title>Genome sequencing and comparison of five Tilletia species to identify candidate genes for the detection of regulated species infecting wheat.</title>
        <authorList>
            <person name="Nguyen H.D.T."/>
            <person name="Sultana T."/>
            <person name="Kesanakurti P."/>
            <person name="Hambleton S."/>
        </authorList>
    </citation>
    <scope>NUCLEOTIDE SEQUENCE</scope>
    <source>
        <strain evidence="2">DAOMC 236416</strain>
    </source>
</reference>
<gene>
    <name evidence="2" type="ORF">A4X13_0g932</name>
</gene>
<feature type="region of interest" description="Disordered" evidence="1">
    <location>
        <begin position="1"/>
        <end position="28"/>
    </location>
</feature>
<protein>
    <submittedName>
        <fullName evidence="2">Uncharacterized protein</fullName>
    </submittedName>
</protein>
<evidence type="ECO:0000313" key="3">
    <source>
        <dbReference type="Proteomes" id="UP000077521"/>
    </source>
</evidence>
<organism evidence="2 3">
    <name type="scientific">Tilletia indica</name>
    <dbReference type="NCBI Taxonomy" id="43049"/>
    <lineage>
        <taxon>Eukaryota</taxon>
        <taxon>Fungi</taxon>
        <taxon>Dikarya</taxon>
        <taxon>Basidiomycota</taxon>
        <taxon>Ustilaginomycotina</taxon>
        <taxon>Exobasidiomycetes</taxon>
        <taxon>Tilletiales</taxon>
        <taxon>Tilletiaceae</taxon>
        <taxon>Tilletia</taxon>
    </lineage>
</organism>
<proteinExistence type="predicted"/>
<keyword evidence="3" id="KW-1185">Reference proteome</keyword>
<dbReference type="Proteomes" id="UP000077521">
    <property type="component" value="Unassembled WGS sequence"/>
</dbReference>
<feature type="compositionally biased region" description="Basic and acidic residues" evidence="1">
    <location>
        <begin position="314"/>
        <end position="323"/>
    </location>
</feature>
<sequence>MSDMLADDYLSMFDDDPPSSPLFPRAEPDELITINPNYKALALRRDPFGIWKAPGPTAQRPPSPPRSDFHRPTRTNPAPPQMINALRSSALSTPSRGVRSDPVIRESDHHKSTRERITGATSTPYSHCSPRVRTLASREVSSADRSSPTLAAAVQVSASFYAAPKVYPLRPRSVYAAPAVLASTPTARPSSPSSNLSQLPKKRGRTESTSALAILPPATPSPSPAAKRTKVDSPAVESARATAKSRNPSALDAAQLRLRDEILAGVVKGITSNLYRHFRRCRRVDEPVTVGWVPWLPPPKPPSPPSRTPASQEKPSHLDDVSS</sequence>
<comment type="caution">
    <text evidence="2">The sequence shown here is derived from an EMBL/GenBank/DDBJ whole genome shotgun (WGS) entry which is preliminary data.</text>
</comment>
<name>A0A8T8TGE8_9BASI</name>
<feature type="compositionally biased region" description="Pro residues" evidence="1">
    <location>
        <begin position="295"/>
        <end position="307"/>
    </location>
</feature>
<evidence type="ECO:0000313" key="2">
    <source>
        <dbReference type="EMBL" id="KAE8259575.1"/>
    </source>
</evidence>
<reference evidence="2" key="1">
    <citation type="submission" date="2016-04" db="EMBL/GenBank/DDBJ databases">
        <authorList>
            <person name="Nguyen H.D."/>
            <person name="Samba Siva P."/>
            <person name="Cullis J."/>
            <person name="Levesque C.A."/>
            <person name="Hambleton S."/>
        </authorList>
    </citation>
    <scope>NUCLEOTIDE SEQUENCE</scope>
    <source>
        <strain evidence="2">DAOMC 236416</strain>
    </source>
</reference>
<feature type="compositionally biased region" description="Polar residues" evidence="1">
    <location>
        <begin position="86"/>
        <end position="95"/>
    </location>
</feature>
<feature type="region of interest" description="Disordered" evidence="1">
    <location>
        <begin position="183"/>
        <end position="248"/>
    </location>
</feature>